<dbReference type="InterPro" id="IPR052201">
    <property type="entry name" value="LRR-containing_regulator"/>
</dbReference>
<evidence type="ECO:0000256" key="9">
    <source>
        <dbReference type="SAM" id="MobiDB-lite"/>
    </source>
</evidence>
<dbReference type="Gene3D" id="3.30.310.210">
    <property type="match status" value="1"/>
</dbReference>
<evidence type="ECO:0000256" key="8">
    <source>
        <dbReference type="PROSITE-ProRule" id="PRU00117"/>
    </source>
</evidence>
<keyword evidence="12" id="KW-1185">Reference proteome</keyword>
<dbReference type="GO" id="GO:0006325">
    <property type="term" value="P:chromatin organization"/>
    <property type="evidence" value="ECO:0007669"/>
    <property type="project" value="UniProtKB-KW"/>
</dbReference>
<keyword evidence="7" id="KW-0234">DNA repair</keyword>
<comment type="subcellular location">
    <subcellularLocation>
        <location evidence="1">Chromosome</location>
    </subcellularLocation>
</comment>
<dbReference type="PANTHER" id="PTHR24111:SF0">
    <property type="entry name" value="LEUCINE-RICH REPEAT-CONTAINING PROTEIN"/>
    <property type="match status" value="1"/>
</dbReference>
<dbReference type="SUPFAM" id="SSF48452">
    <property type="entry name" value="TPR-like"/>
    <property type="match status" value="1"/>
</dbReference>
<dbReference type="SMART" id="SM00368">
    <property type="entry name" value="LRR_RI"/>
    <property type="match status" value="5"/>
</dbReference>
<dbReference type="Gene3D" id="3.30.1370.10">
    <property type="entry name" value="K Homology domain, type 1"/>
    <property type="match status" value="1"/>
</dbReference>
<dbReference type="GO" id="GO:0006281">
    <property type="term" value="P:DNA repair"/>
    <property type="evidence" value="ECO:0007669"/>
    <property type="project" value="UniProtKB-KW"/>
</dbReference>
<dbReference type="GO" id="GO:0003723">
    <property type="term" value="F:RNA binding"/>
    <property type="evidence" value="ECO:0007669"/>
    <property type="project" value="UniProtKB-UniRule"/>
</dbReference>
<dbReference type="InterPro" id="IPR004088">
    <property type="entry name" value="KH_dom_type_1"/>
</dbReference>
<evidence type="ECO:0000256" key="7">
    <source>
        <dbReference type="ARBA" id="ARBA00023204"/>
    </source>
</evidence>
<dbReference type="Gene3D" id="1.25.40.10">
    <property type="entry name" value="Tetratricopeptide repeat domain"/>
    <property type="match status" value="1"/>
</dbReference>
<dbReference type="GO" id="GO:0005694">
    <property type="term" value="C:chromosome"/>
    <property type="evidence" value="ECO:0007669"/>
    <property type="project" value="UniProtKB-SubCell"/>
</dbReference>
<dbReference type="Gene3D" id="3.80.10.10">
    <property type="entry name" value="Ribonuclease Inhibitor"/>
    <property type="match status" value="2"/>
</dbReference>
<sequence length="1309" mass="146785">MVRAYEKANSLEDALYWAKQADARLSEQDPVASYALGSFGLIYAKKEEWTAASDAFQKAIRARTSVGDGHSWRSAALYVQLGEALREQGQPQEAVDQIQTARRLYRETESDPRTVGRCSVELGVCYFDLSDLDLAREAAEVAQEWFAKIQQETEKLDALNLQLLQFYLDAKTCTGAAAQDKKDHLLRFAQEPPLDSDSPADVPITEAESCGELLHLLAAKHLKVQCSDADLGPEQAPALAAALQHAPIEALILSSNELGPEGIEILAPALASCSNLRHLDLSWNQLGVSGAQVAAGALPKLRLRHLELGSNQLEASGAIALAQALAKDTSILDLDLSWNSIGDEGGIAMAGMLRKNRSLRRLNLAINNLTSATAEAFRKLQGHPSLKEVDLAGNEISDEQMPSVLMRRVWIEDEDVSVRLATMEALHCAGKRGVRKGDKVLAKLVKTDPDSQAGKGWCRACWADLASDAKYATGYCSHCWRDWNQAKGERDDDWVLIPDDTKRFQNTHLPLGQILFSQSTIADNFRNGTKLSETIEKLQNCRKFMYDLPRISVVKHDGRNVSMDNRRLYCLQMAFADNTLVPVKLFEDVDAYGAEDFSKKATSICGGQMVEVRSSWFESSVDLEIPRHGKVFLAQSQVNSVLKATGASYRISKESISFWGSHRQVEEAVRQYQRVLGTYAFEEVELLDAHLKDYLWEQDFKNRYPSVDLSIRNEVLAQLGGEKEQVIAMKSCILELVKEHARIWESVSLPAHSGPYFRQVLTERQVKCSVDERSDLVHFWGNASSRDAMKNVVAELQEHVRTKQLQEEDAWLRKLIIGRQGVNVKQLCCDTKVHIKVGPDMDPFVRITGPKEEVDLVAQRLKAFLRENRWIDRELASVPGARRYLLKRLKAIQLESEARVTLSREEEKMRIRGNQRQVDYAEEMVERALAEFGSVALRVNRHLVSQLLGQQGQHIQELKADLEAEVWVPKDTDASQSHATCQVTGRREDCQVLVGKIWHYLRQYDVVIVPMEPKMAGLVIGRGGCNIKDLKAGLQIHEDTRKNPWVITGPTGDVNRFVQRLQLRFSVGSLGGLQPVSLCCPGCDADFPTEGLLVQHVEDGRCAARMCAGACGGYFPDQSSCEKHEKFCSSVKRCPGCQRGFASDKAVKVHVLATGCQACCCEGCSTIFHDSSALQEHQTTCELHQEWLRDQEVRREIQDFKRSLCDPCRMGEQKGSDCSKCKASLRKAQLRWHPDKNPENPIVSTIIFRSVQAVWNGEPGLKADESNRKEDSEERSENPARGYPRQQQKANREENFWEFRERAEKCTVQ</sequence>
<dbReference type="InterPro" id="IPR004087">
    <property type="entry name" value="KH_dom"/>
</dbReference>
<evidence type="ECO:0000313" key="12">
    <source>
        <dbReference type="Proteomes" id="UP001178507"/>
    </source>
</evidence>
<dbReference type="Proteomes" id="UP001178507">
    <property type="component" value="Unassembled WGS sequence"/>
</dbReference>
<feature type="region of interest" description="Disordered" evidence="9">
    <location>
        <begin position="1259"/>
        <end position="1294"/>
    </location>
</feature>
<evidence type="ECO:0000256" key="2">
    <source>
        <dbReference type="ARBA" id="ARBA00010999"/>
    </source>
</evidence>
<comment type="similarity">
    <text evidence="2">Belongs to the Tonsoku family.</text>
</comment>
<dbReference type="InterPro" id="IPR036612">
    <property type="entry name" value="KH_dom_type_1_sf"/>
</dbReference>
<dbReference type="InterPro" id="IPR036869">
    <property type="entry name" value="J_dom_sf"/>
</dbReference>
<evidence type="ECO:0000256" key="5">
    <source>
        <dbReference type="ARBA" id="ARBA00022763"/>
    </source>
</evidence>
<feature type="compositionally biased region" description="Basic and acidic residues" evidence="9">
    <location>
        <begin position="1261"/>
        <end position="1278"/>
    </location>
</feature>
<dbReference type="PROSITE" id="PS50084">
    <property type="entry name" value="KH_TYPE_1"/>
    <property type="match status" value="2"/>
</dbReference>
<dbReference type="Pfam" id="PF13516">
    <property type="entry name" value="LRR_6"/>
    <property type="match status" value="4"/>
</dbReference>
<proteinExistence type="inferred from homology"/>
<name>A0AA36MK05_9DINO</name>
<protein>
    <recommendedName>
        <fullName evidence="10">K Homology domain-containing protein</fullName>
    </recommendedName>
</protein>
<dbReference type="Pfam" id="PF00013">
    <property type="entry name" value="KH_1"/>
    <property type="match status" value="1"/>
</dbReference>
<comment type="caution">
    <text evidence="11">The sequence shown here is derived from an EMBL/GenBank/DDBJ whole genome shotgun (WGS) entry which is preliminary data.</text>
</comment>
<feature type="domain" description="K Homology" evidence="10">
    <location>
        <begin position="1003"/>
        <end position="1066"/>
    </location>
</feature>
<dbReference type="EMBL" id="CAUJNA010000313">
    <property type="protein sequence ID" value="CAJ1375299.1"/>
    <property type="molecule type" value="Genomic_DNA"/>
</dbReference>
<evidence type="ECO:0000313" key="11">
    <source>
        <dbReference type="EMBL" id="CAJ1375299.1"/>
    </source>
</evidence>
<gene>
    <name evidence="11" type="ORF">EVOR1521_LOCUS4606</name>
</gene>
<dbReference type="SUPFAM" id="SSF46565">
    <property type="entry name" value="Chaperone J-domain"/>
    <property type="match status" value="1"/>
</dbReference>
<keyword evidence="5" id="KW-0227">DNA damage</keyword>
<keyword evidence="4" id="KW-0677">Repeat</keyword>
<feature type="domain" description="K Homology" evidence="10">
    <location>
        <begin position="794"/>
        <end position="866"/>
    </location>
</feature>
<dbReference type="SMART" id="SM00028">
    <property type="entry name" value="TPR"/>
    <property type="match status" value="2"/>
</dbReference>
<evidence type="ECO:0000256" key="4">
    <source>
        <dbReference type="ARBA" id="ARBA00022737"/>
    </source>
</evidence>
<dbReference type="SUPFAM" id="SSF52047">
    <property type="entry name" value="RNI-like"/>
    <property type="match status" value="1"/>
</dbReference>
<feature type="domain" description="K Homology" evidence="10">
    <location>
        <begin position="931"/>
        <end position="1002"/>
    </location>
</feature>
<evidence type="ECO:0000256" key="3">
    <source>
        <dbReference type="ARBA" id="ARBA00022454"/>
    </source>
</evidence>
<accession>A0AA36MK05</accession>
<dbReference type="InterPro" id="IPR019734">
    <property type="entry name" value="TPR_rpt"/>
</dbReference>
<evidence type="ECO:0000256" key="1">
    <source>
        <dbReference type="ARBA" id="ARBA00004286"/>
    </source>
</evidence>
<dbReference type="SMART" id="SM00322">
    <property type="entry name" value="KH"/>
    <property type="match status" value="3"/>
</dbReference>
<reference evidence="11" key="1">
    <citation type="submission" date="2023-08" db="EMBL/GenBank/DDBJ databases">
        <authorList>
            <person name="Chen Y."/>
            <person name="Shah S."/>
            <person name="Dougan E. K."/>
            <person name="Thang M."/>
            <person name="Chan C."/>
        </authorList>
    </citation>
    <scope>NUCLEOTIDE SEQUENCE</scope>
</reference>
<keyword evidence="8" id="KW-0694">RNA-binding</keyword>
<dbReference type="SUPFAM" id="SSF54791">
    <property type="entry name" value="Eukaryotic type KH-domain (KH-domain type I)"/>
    <property type="match status" value="3"/>
</dbReference>
<dbReference type="CDD" id="cd00105">
    <property type="entry name" value="KH-I"/>
    <property type="match status" value="1"/>
</dbReference>
<dbReference type="Pfam" id="PF13424">
    <property type="entry name" value="TPR_12"/>
    <property type="match status" value="1"/>
</dbReference>
<evidence type="ECO:0000256" key="6">
    <source>
        <dbReference type="ARBA" id="ARBA00022853"/>
    </source>
</evidence>
<dbReference type="InterPro" id="IPR032675">
    <property type="entry name" value="LRR_dom_sf"/>
</dbReference>
<dbReference type="InterPro" id="IPR011990">
    <property type="entry name" value="TPR-like_helical_dom_sf"/>
</dbReference>
<keyword evidence="3" id="KW-0158">Chromosome</keyword>
<dbReference type="InterPro" id="IPR001611">
    <property type="entry name" value="Leu-rich_rpt"/>
</dbReference>
<organism evidence="11 12">
    <name type="scientific">Effrenium voratum</name>
    <dbReference type="NCBI Taxonomy" id="2562239"/>
    <lineage>
        <taxon>Eukaryota</taxon>
        <taxon>Sar</taxon>
        <taxon>Alveolata</taxon>
        <taxon>Dinophyceae</taxon>
        <taxon>Suessiales</taxon>
        <taxon>Symbiodiniaceae</taxon>
        <taxon>Effrenium</taxon>
    </lineage>
</organism>
<evidence type="ECO:0000259" key="10">
    <source>
        <dbReference type="SMART" id="SM00322"/>
    </source>
</evidence>
<dbReference type="PANTHER" id="PTHR24111">
    <property type="entry name" value="LEUCINE-RICH REPEAT-CONTAINING PROTEIN 34"/>
    <property type="match status" value="1"/>
</dbReference>
<keyword evidence="6" id="KW-0156">Chromatin regulator</keyword>